<keyword evidence="3 5" id="KW-0456">Lyase</keyword>
<evidence type="ECO:0000256" key="2">
    <source>
        <dbReference type="ARBA" id="ARBA00023145"/>
    </source>
</evidence>
<keyword evidence="1" id="KW-0210">Decarboxylase</keyword>
<dbReference type="PANTHER" id="PTHR10067:SF17">
    <property type="entry name" value="PHOSPHATIDYLSERINE DECARBOXYLASE PROENZYME 2"/>
    <property type="match status" value="1"/>
</dbReference>
<dbReference type="EC" id="4.1.1.65" evidence="5"/>
<dbReference type="Pfam" id="PF02666">
    <property type="entry name" value="PS_Dcarbxylase"/>
    <property type="match status" value="1"/>
</dbReference>
<accession>C0C4N9</accession>
<dbReference type="STRING" id="553973.CLOHYLEM_07055"/>
<evidence type="ECO:0000256" key="3">
    <source>
        <dbReference type="ARBA" id="ARBA00023239"/>
    </source>
</evidence>
<dbReference type="HOGENOM" id="CLU_029061_2_2_9"/>
<keyword evidence="2" id="KW-0865">Zymogen</keyword>
<dbReference type="GO" id="GO:0004609">
    <property type="term" value="F:phosphatidylserine decarboxylase activity"/>
    <property type="evidence" value="ECO:0007669"/>
    <property type="project" value="UniProtKB-EC"/>
</dbReference>
<sequence>MKYIDREGKVTSDDSGQDRLLRWMYTHRAGRAALRLLVRPGISRAGGWLLERNWSRCLIKPFVKHNDIDLSCFRKQKFTSYNDFFTRQIKSEFRPMEGGPDTLVSPCDGKLSVYPVLHNRDGAGEFCIKNTKYTVESLLRSAHLAKRYEGGYACVFRLTVDDYHRYCYIDDGEKSENRTIPGIFHTVNPAANDVIPIYKENTREYSLLKSRHFKTVLMMEVGALMVGRITNYHGACKVKRGQEKGRFEFGGSTVILLFQKGAADLDKRLIDNTAKGFETIVKMGERIGAAPVC</sequence>
<dbReference type="EMBL" id="ABYI02000034">
    <property type="protein sequence ID" value="EEG73032.1"/>
    <property type="molecule type" value="Genomic_DNA"/>
</dbReference>
<dbReference type="RefSeq" id="WP_006444411.1">
    <property type="nucleotide sequence ID" value="NZ_CP036524.1"/>
</dbReference>
<proteinExistence type="predicted"/>
<reference evidence="5" key="2">
    <citation type="submission" date="2013-06" db="EMBL/GenBank/DDBJ databases">
        <title>Draft genome sequence of Clostridium hylemonae (DSM 15053).</title>
        <authorList>
            <person name="Sudarsanam P."/>
            <person name="Ley R."/>
            <person name="Guruge J."/>
            <person name="Turnbaugh P.J."/>
            <person name="Mahowald M."/>
            <person name="Liep D."/>
            <person name="Gordon J."/>
        </authorList>
    </citation>
    <scope>NUCLEOTIDE SEQUENCE</scope>
    <source>
        <strain evidence="5">DSM 15053</strain>
    </source>
</reference>
<gene>
    <name evidence="5" type="primary">psd</name>
    <name evidence="5" type="ORF">CLOHYLEM_07055</name>
</gene>
<keyword evidence="4" id="KW-0670">Pyruvate</keyword>
<protein>
    <submittedName>
        <fullName evidence="5">Phosphatidylserine decarboxylase</fullName>
        <ecNumber evidence="5">4.1.1.65</ecNumber>
    </submittedName>
</protein>
<dbReference type="GO" id="GO:0008654">
    <property type="term" value="P:phospholipid biosynthetic process"/>
    <property type="evidence" value="ECO:0007669"/>
    <property type="project" value="InterPro"/>
</dbReference>
<keyword evidence="6" id="KW-1185">Reference proteome</keyword>
<dbReference type="InterPro" id="IPR003817">
    <property type="entry name" value="PS_Dcarbxylase"/>
</dbReference>
<reference evidence="5" key="1">
    <citation type="submission" date="2009-02" db="EMBL/GenBank/DDBJ databases">
        <authorList>
            <person name="Fulton L."/>
            <person name="Clifton S."/>
            <person name="Fulton B."/>
            <person name="Xu J."/>
            <person name="Minx P."/>
            <person name="Pepin K.H."/>
            <person name="Johnson M."/>
            <person name="Bhonagiri V."/>
            <person name="Nash W.E."/>
            <person name="Mardis E.R."/>
            <person name="Wilson R.K."/>
        </authorList>
    </citation>
    <scope>NUCLEOTIDE SEQUENCE [LARGE SCALE GENOMIC DNA]</scope>
    <source>
        <strain evidence="5">DSM 15053</strain>
    </source>
</reference>
<evidence type="ECO:0000256" key="1">
    <source>
        <dbReference type="ARBA" id="ARBA00022793"/>
    </source>
</evidence>
<evidence type="ECO:0000313" key="6">
    <source>
        <dbReference type="Proteomes" id="UP000004893"/>
    </source>
</evidence>
<evidence type="ECO:0000313" key="5">
    <source>
        <dbReference type="EMBL" id="EEG73032.1"/>
    </source>
</evidence>
<organism evidence="5 6">
    <name type="scientific">[Clostridium] hylemonae DSM 15053</name>
    <dbReference type="NCBI Taxonomy" id="553973"/>
    <lineage>
        <taxon>Bacteria</taxon>
        <taxon>Bacillati</taxon>
        <taxon>Bacillota</taxon>
        <taxon>Clostridia</taxon>
        <taxon>Lachnospirales</taxon>
        <taxon>Lachnospiraceae</taxon>
    </lineage>
</organism>
<dbReference type="Proteomes" id="UP000004893">
    <property type="component" value="Unassembled WGS sequence"/>
</dbReference>
<dbReference type="eggNOG" id="COG0688">
    <property type="taxonomic scope" value="Bacteria"/>
</dbReference>
<name>C0C4N9_9FIRM</name>
<evidence type="ECO:0000256" key="4">
    <source>
        <dbReference type="ARBA" id="ARBA00023317"/>
    </source>
</evidence>
<comment type="caution">
    <text evidence="5">The sequence shown here is derived from an EMBL/GenBank/DDBJ whole genome shotgun (WGS) entry which is preliminary data.</text>
</comment>
<dbReference type="AlphaFoldDB" id="C0C4N9"/>
<dbReference type="OrthoDB" id="9802030at2"/>
<dbReference type="PANTHER" id="PTHR10067">
    <property type="entry name" value="PHOSPHATIDYLSERINE DECARBOXYLASE"/>
    <property type="match status" value="1"/>
</dbReference>